<accession>A0A815MST3</accession>
<dbReference type="Proteomes" id="UP000663855">
    <property type="component" value="Unassembled WGS sequence"/>
</dbReference>
<evidence type="ECO:0000256" key="1">
    <source>
        <dbReference type="ARBA" id="ARBA00010982"/>
    </source>
</evidence>
<dbReference type="InterPro" id="IPR020617">
    <property type="entry name" value="Thiolase_C"/>
</dbReference>
<keyword evidence="2 4" id="KW-0808">Transferase</keyword>
<dbReference type="InterPro" id="IPR016039">
    <property type="entry name" value="Thiolase-like"/>
</dbReference>
<proteinExistence type="inferred from homology"/>
<sequence>MNIHVHKQLSKLPSIFIKNAGIVTAGNASGICDGATAIIISNEGALKKYNLKPLARLVGYHKQLSDIDLFDINEAFAPQFLVCQKVLILPNEKRNLNGSAIALGHPCAASGARITANRVYELRCRQGKYAIGVACIRGWSRHCFVIGTSLNI</sequence>
<dbReference type="SUPFAM" id="SSF53901">
    <property type="entry name" value="Thiolase-like"/>
    <property type="match status" value="2"/>
</dbReference>
<evidence type="ECO:0000256" key="3">
    <source>
        <dbReference type="ARBA" id="ARBA00023315"/>
    </source>
</evidence>
<dbReference type="Pfam" id="PF00108">
    <property type="entry name" value="Thiolase_N"/>
    <property type="match status" value="1"/>
</dbReference>
<reference evidence="7" key="1">
    <citation type="submission" date="2021-02" db="EMBL/GenBank/DDBJ databases">
        <authorList>
            <person name="Nowell W R."/>
        </authorList>
    </citation>
    <scope>NUCLEOTIDE SEQUENCE</scope>
</reference>
<dbReference type="Gene3D" id="3.40.47.10">
    <property type="match status" value="2"/>
</dbReference>
<dbReference type="PANTHER" id="PTHR18919">
    <property type="entry name" value="ACETYL-COA C-ACYLTRANSFERASE"/>
    <property type="match status" value="1"/>
</dbReference>
<comment type="similarity">
    <text evidence="1 4">Belongs to the thiolase-like superfamily. Thiolase family.</text>
</comment>
<dbReference type="AlphaFoldDB" id="A0A815MST3"/>
<feature type="domain" description="Thiolase N-terminal" evidence="5">
    <location>
        <begin position="7"/>
        <end position="43"/>
    </location>
</feature>
<dbReference type="Pfam" id="PF02803">
    <property type="entry name" value="Thiolase_C"/>
    <property type="match status" value="1"/>
</dbReference>
<dbReference type="GO" id="GO:0003985">
    <property type="term" value="F:acetyl-CoA C-acetyltransferase activity"/>
    <property type="evidence" value="ECO:0007669"/>
    <property type="project" value="TreeGrafter"/>
</dbReference>
<gene>
    <name evidence="7" type="ORF">CJN711_LOCUS23363</name>
</gene>
<evidence type="ECO:0000259" key="6">
    <source>
        <dbReference type="Pfam" id="PF02803"/>
    </source>
</evidence>
<dbReference type="GO" id="GO:0006635">
    <property type="term" value="P:fatty acid beta-oxidation"/>
    <property type="evidence" value="ECO:0007669"/>
    <property type="project" value="TreeGrafter"/>
</dbReference>
<keyword evidence="3 4" id="KW-0012">Acyltransferase</keyword>
<evidence type="ECO:0000313" key="7">
    <source>
        <dbReference type="EMBL" id="CAF1427307.1"/>
    </source>
</evidence>
<evidence type="ECO:0000313" key="8">
    <source>
        <dbReference type="Proteomes" id="UP000663855"/>
    </source>
</evidence>
<dbReference type="GO" id="GO:0005739">
    <property type="term" value="C:mitochondrion"/>
    <property type="evidence" value="ECO:0007669"/>
    <property type="project" value="TreeGrafter"/>
</dbReference>
<comment type="caution">
    <text evidence="7">The sequence shown here is derived from an EMBL/GenBank/DDBJ whole genome shotgun (WGS) entry which is preliminary data.</text>
</comment>
<protein>
    <submittedName>
        <fullName evidence="7">Uncharacterized protein</fullName>
    </submittedName>
</protein>
<dbReference type="InterPro" id="IPR020616">
    <property type="entry name" value="Thiolase_N"/>
</dbReference>
<evidence type="ECO:0000259" key="5">
    <source>
        <dbReference type="Pfam" id="PF00108"/>
    </source>
</evidence>
<name>A0A815MST3_9BILA</name>
<organism evidence="7 8">
    <name type="scientific">Rotaria magnacalcarata</name>
    <dbReference type="NCBI Taxonomy" id="392030"/>
    <lineage>
        <taxon>Eukaryota</taxon>
        <taxon>Metazoa</taxon>
        <taxon>Spiralia</taxon>
        <taxon>Gnathifera</taxon>
        <taxon>Rotifera</taxon>
        <taxon>Eurotatoria</taxon>
        <taxon>Bdelloidea</taxon>
        <taxon>Philodinida</taxon>
        <taxon>Philodinidae</taxon>
        <taxon>Rotaria</taxon>
    </lineage>
</organism>
<dbReference type="EMBL" id="CAJNOV010010881">
    <property type="protein sequence ID" value="CAF1427307.1"/>
    <property type="molecule type" value="Genomic_DNA"/>
</dbReference>
<evidence type="ECO:0000256" key="4">
    <source>
        <dbReference type="RuleBase" id="RU003557"/>
    </source>
</evidence>
<evidence type="ECO:0000256" key="2">
    <source>
        <dbReference type="ARBA" id="ARBA00022679"/>
    </source>
</evidence>
<feature type="domain" description="Thiolase C-terminal" evidence="6">
    <location>
        <begin position="63"/>
        <end position="142"/>
    </location>
</feature>
<dbReference type="PANTHER" id="PTHR18919:SF107">
    <property type="entry name" value="ACETYL-COA ACETYLTRANSFERASE, CYTOSOLIC"/>
    <property type="match status" value="1"/>
</dbReference>